<dbReference type="GO" id="GO:0016020">
    <property type="term" value="C:membrane"/>
    <property type="evidence" value="ECO:0007669"/>
    <property type="project" value="TreeGrafter"/>
</dbReference>
<name>A0A1R4FT94_9MICO</name>
<dbReference type="GeneID" id="303172892"/>
<dbReference type="PANTHER" id="PTHR44196:SF1">
    <property type="entry name" value="DEHYDROGENASE_REDUCTASE SDR FAMILY MEMBER 7B"/>
    <property type="match status" value="1"/>
</dbReference>
<dbReference type="CDD" id="cd05233">
    <property type="entry name" value="SDR_c"/>
    <property type="match status" value="1"/>
</dbReference>
<comment type="similarity">
    <text evidence="1 3">Belongs to the short-chain dehydrogenases/reductases (SDR) family.</text>
</comment>
<keyword evidence="2" id="KW-0560">Oxidoreductase</keyword>
<evidence type="ECO:0000259" key="4">
    <source>
        <dbReference type="SMART" id="SM00822"/>
    </source>
</evidence>
<dbReference type="AlphaFoldDB" id="A0A1R4FT94"/>
<dbReference type="InterPro" id="IPR057326">
    <property type="entry name" value="KR_dom"/>
</dbReference>
<dbReference type="Gene3D" id="3.40.50.720">
    <property type="entry name" value="NAD(P)-binding Rossmann-like Domain"/>
    <property type="match status" value="1"/>
</dbReference>
<evidence type="ECO:0000256" key="1">
    <source>
        <dbReference type="ARBA" id="ARBA00006484"/>
    </source>
</evidence>
<dbReference type="InterPro" id="IPR020904">
    <property type="entry name" value="Sc_DH/Rdtase_CS"/>
</dbReference>
<dbReference type="Proteomes" id="UP000195787">
    <property type="component" value="Unassembled WGS sequence"/>
</dbReference>
<evidence type="ECO:0000313" key="6">
    <source>
        <dbReference type="Proteomes" id="UP000195787"/>
    </source>
</evidence>
<dbReference type="PRINTS" id="PR00081">
    <property type="entry name" value="GDHRDH"/>
</dbReference>
<dbReference type="NCBIfam" id="NF006073">
    <property type="entry name" value="PRK08219.1"/>
    <property type="match status" value="1"/>
</dbReference>
<dbReference type="GO" id="GO:0016491">
    <property type="term" value="F:oxidoreductase activity"/>
    <property type="evidence" value="ECO:0007669"/>
    <property type="project" value="UniProtKB-KW"/>
</dbReference>
<dbReference type="InterPro" id="IPR002347">
    <property type="entry name" value="SDR_fam"/>
</dbReference>
<protein>
    <submittedName>
        <fullName evidence="5">Short-chain dehydrogenase/reductase SDR</fullName>
    </submittedName>
</protein>
<keyword evidence="6" id="KW-1185">Reference proteome</keyword>
<sequence>MSTDSQTTRPVALVTGATRGIGQAIAKELGSDHRVLVGGRDEALATEIAASLPSAEAWVCDLTDGDDVAAAIERVGRVDVVIHSAGVEGNGAIETLERQQWRDVFELNVVAVADLTRMLLPKLREARGMVLAINSGSGFHAGAEWGLYSASKFALTAFTDALRKEEAGRVRVVSVHPGRVDTAMQQRIQAGNDAGYNPNDHLRVADVALAVAAAVRMPRGANLNTVTVNPDAA</sequence>
<dbReference type="PRINTS" id="PR00080">
    <property type="entry name" value="SDRFAMILY"/>
</dbReference>
<dbReference type="Pfam" id="PF00106">
    <property type="entry name" value="adh_short"/>
    <property type="match status" value="1"/>
</dbReference>
<evidence type="ECO:0000256" key="3">
    <source>
        <dbReference type="RuleBase" id="RU000363"/>
    </source>
</evidence>
<feature type="domain" description="Ketoreductase" evidence="4">
    <location>
        <begin position="10"/>
        <end position="207"/>
    </location>
</feature>
<organism evidence="5 6">
    <name type="scientific">Agrococcus casei LMG 22410</name>
    <dbReference type="NCBI Taxonomy" id="1255656"/>
    <lineage>
        <taxon>Bacteria</taxon>
        <taxon>Bacillati</taxon>
        <taxon>Actinomycetota</taxon>
        <taxon>Actinomycetes</taxon>
        <taxon>Micrococcales</taxon>
        <taxon>Microbacteriaceae</taxon>
        <taxon>Agrococcus</taxon>
    </lineage>
</organism>
<gene>
    <name evidence="5" type="ORF">CZ674_06600</name>
</gene>
<dbReference type="SMART" id="SM00822">
    <property type="entry name" value="PKS_KR"/>
    <property type="match status" value="1"/>
</dbReference>
<dbReference type="SUPFAM" id="SSF51735">
    <property type="entry name" value="NAD(P)-binding Rossmann-fold domains"/>
    <property type="match status" value="1"/>
</dbReference>
<dbReference type="InterPro" id="IPR036291">
    <property type="entry name" value="NAD(P)-bd_dom_sf"/>
</dbReference>
<dbReference type="OrthoDB" id="158573at2"/>
<dbReference type="RefSeq" id="WP_086991749.1">
    <property type="nucleotide sequence ID" value="NZ_FUHU01000026.1"/>
</dbReference>
<accession>A0A1R4FT94</accession>
<dbReference type="PROSITE" id="PS00061">
    <property type="entry name" value="ADH_SHORT"/>
    <property type="match status" value="1"/>
</dbReference>
<evidence type="ECO:0000313" key="5">
    <source>
        <dbReference type="EMBL" id="SJM59220.1"/>
    </source>
</evidence>
<proteinExistence type="inferred from homology"/>
<dbReference type="EMBL" id="FUHU01000026">
    <property type="protein sequence ID" value="SJM59220.1"/>
    <property type="molecule type" value="Genomic_DNA"/>
</dbReference>
<dbReference type="PANTHER" id="PTHR44196">
    <property type="entry name" value="DEHYDROGENASE/REDUCTASE SDR FAMILY MEMBER 7B"/>
    <property type="match status" value="1"/>
</dbReference>
<reference evidence="5 6" key="1">
    <citation type="submission" date="2017-02" db="EMBL/GenBank/DDBJ databases">
        <authorList>
            <person name="Peterson S.W."/>
        </authorList>
    </citation>
    <scope>NUCLEOTIDE SEQUENCE [LARGE SCALE GENOMIC DNA]</scope>
    <source>
        <strain evidence="5 6">LMG 22410</strain>
    </source>
</reference>
<evidence type="ECO:0000256" key="2">
    <source>
        <dbReference type="ARBA" id="ARBA00023002"/>
    </source>
</evidence>